<dbReference type="EMBL" id="FOZL01000001">
    <property type="protein sequence ID" value="SFS11304.1"/>
    <property type="molecule type" value="Genomic_DNA"/>
</dbReference>
<reference evidence="2 3" key="1">
    <citation type="submission" date="2016-10" db="EMBL/GenBank/DDBJ databases">
        <authorList>
            <person name="de Groot N.N."/>
        </authorList>
    </citation>
    <scope>NUCLEOTIDE SEQUENCE [LARGE SCALE GENOMIC DNA]</scope>
    <source>
        <strain evidence="2 3">DSM 21001</strain>
    </source>
</reference>
<dbReference type="AlphaFoldDB" id="A0A1I6M6G7"/>
<keyword evidence="3" id="KW-1185">Reference proteome</keyword>
<feature type="chain" id="PRO_5011465196" description="DUF3108 domain-containing protein" evidence="1">
    <location>
        <begin position="21"/>
        <end position="243"/>
    </location>
</feature>
<feature type="signal peptide" evidence="1">
    <location>
        <begin position="1"/>
        <end position="20"/>
    </location>
</feature>
<evidence type="ECO:0000313" key="2">
    <source>
        <dbReference type="EMBL" id="SFS11304.1"/>
    </source>
</evidence>
<accession>A0A1I6M6G7</accession>
<name>A0A1I6M6G7_9BACT</name>
<organism evidence="2 3">
    <name type="scientific">Granulicella pectinivorans</name>
    <dbReference type="NCBI Taxonomy" id="474950"/>
    <lineage>
        <taxon>Bacteria</taxon>
        <taxon>Pseudomonadati</taxon>
        <taxon>Acidobacteriota</taxon>
        <taxon>Terriglobia</taxon>
        <taxon>Terriglobales</taxon>
        <taxon>Acidobacteriaceae</taxon>
        <taxon>Granulicella</taxon>
    </lineage>
</organism>
<evidence type="ECO:0000313" key="3">
    <source>
        <dbReference type="Proteomes" id="UP000199024"/>
    </source>
</evidence>
<sequence>MRWTALRFAVVLAISGVAFPQSRLPAYPTIVTSAPYSARRVTTTYEKLADGTQIAHESESWSARNGQGWVWNKQVSESKDALRRDGKKYTNYDVWDPIHRTITSWCDCRKIAYVRLYGDPRVEPPHRQVGAEGMDVYLGPANERLKYRLTPIEGQLIQGEPTEGTEALRVVKAGLDGNDQDLRWSVRSWYSPRLHLALFTIDDSPFHGLRKYEFRDLSTAEPDPKLFQVPEGYQVLPAPEAVR</sequence>
<dbReference type="STRING" id="474950.SAMN05421771_1944"/>
<gene>
    <name evidence="2" type="ORF">SAMN05421771_1944</name>
</gene>
<proteinExistence type="predicted"/>
<keyword evidence="1" id="KW-0732">Signal</keyword>
<protein>
    <recommendedName>
        <fullName evidence="4">DUF3108 domain-containing protein</fullName>
    </recommendedName>
</protein>
<evidence type="ECO:0000256" key="1">
    <source>
        <dbReference type="SAM" id="SignalP"/>
    </source>
</evidence>
<evidence type="ECO:0008006" key="4">
    <source>
        <dbReference type="Google" id="ProtNLM"/>
    </source>
</evidence>
<dbReference type="Proteomes" id="UP000199024">
    <property type="component" value="Unassembled WGS sequence"/>
</dbReference>